<name>A0A9Q4KJE1_9BACT</name>
<feature type="coiled-coil region" evidence="1">
    <location>
        <begin position="13"/>
        <end position="97"/>
    </location>
</feature>
<dbReference type="Proteomes" id="UP001075225">
    <property type="component" value="Unassembled WGS sequence"/>
</dbReference>
<proteinExistence type="predicted"/>
<keyword evidence="1" id="KW-0175">Coiled coil</keyword>
<reference evidence="2" key="1">
    <citation type="submission" date="2022-12" db="EMBL/GenBank/DDBJ databases">
        <title>Species Delineation and Comparative Genomics within the Campylobacter ureolyticus Complex.</title>
        <authorList>
            <person name="Maki J."/>
            <person name="Howard M."/>
            <person name="Connelly S."/>
            <person name="Hardy D.J."/>
            <person name="Cameron A."/>
        </authorList>
    </citation>
    <scope>NUCLEOTIDE SEQUENCE</scope>
    <source>
        <strain evidence="2">URMC_787</strain>
    </source>
</reference>
<organism evidence="2 3">
    <name type="scientific">Campylobacter ureolyticus</name>
    <dbReference type="NCBI Taxonomy" id="827"/>
    <lineage>
        <taxon>Bacteria</taxon>
        <taxon>Pseudomonadati</taxon>
        <taxon>Campylobacterota</taxon>
        <taxon>Epsilonproteobacteria</taxon>
        <taxon>Campylobacterales</taxon>
        <taxon>Campylobacteraceae</taxon>
        <taxon>Campylobacter</taxon>
    </lineage>
</organism>
<sequence length="263" mass="31310">MGLFNAIFGNKKADELEKKINEKNAIIDDFKKELYEKNNQLACLSKIINEKNNEIKDINNRYNNQVSSLIDEIKDIKNQHNNQVSSLIDENKILQNKLEIILKTNHLSMYKFYDKFMDCLKIVTNNYQNINISVLNFQDINIDSNNDNLIYKTINNIFPNIHTIKIIDLNLKEFPNNLHYFENTEIIYLIDETKTINEDKQSFQKKILSFKKLRKIITNIIPYTEISEIVKYESKTTNKNNVDSYFLQEKYKEPYRGIYHMKK</sequence>
<dbReference type="AlphaFoldDB" id="A0A9Q4KJE1"/>
<comment type="caution">
    <text evidence="2">The sequence shown here is derived from an EMBL/GenBank/DDBJ whole genome shotgun (WGS) entry which is preliminary data.</text>
</comment>
<protein>
    <submittedName>
        <fullName evidence="2">Uncharacterized protein</fullName>
    </submittedName>
</protein>
<dbReference type="RefSeq" id="WP_269484306.1">
    <property type="nucleotide sequence ID" value="NZ_JAPXGO010000001.1"/>
</dbReference>
<evidence type="ECO:0000313" key="2">
    <source>
        <dbReference type="EMBL" id="MCZ6159222.1"/>
    </source>
</evidence>
<evidence type="ECO:0000313" key="3">
    <source>
        <dbReference type="Proteomes" id="UP001075225"/>
    </source>
</evidence>
<dbReference type="EMBL" id="JAPXGO010000001">
    <property type="protein sequence ID" value="MCZ6159222.1"/>
    <property type="molecule type" value="Genomic_DNA"/>
</dbReference>
<gene>
    <name evidence="2" type="ORF">O6B32_01830</name>
</gene>
<evidence type="ECO:0000256" key="1">
    <source>
        <dbReference type="SAM" id="Coils"/>
    </source>
</evidence>
<accession>A0A9Q4KJE1</accession>